<protein>
    <submittedName>
        <fullName evidence="1">Uncharacterized protein</fullName>
    </submittedName>
</protein>
<gene>
    <name evidence="1" type="ORF">Tco_0652680</name>
</gene>
<evidence type="ECO:0000313" key="2">
    <source>
        <dbReference type="Proteomes" id="UP001151760"/>
    </source>
</evidence>
<accession>A0ABQ4WY94</accession>
<proteinExistence type="predicted"/>
<dbReference type="EMBL" id="BQNB010009041">
    <property type="protein sequence ID" value="GJS57896.1"/>
    <property type="molecule type" value="Genomic_DNA"/>
</dbReference>
<keyword evidence="2" id="KW-1185">Reference proteome</keyword>
<dbReference type="Proteomes" id="UP001151760">
    <property type="component" value="Unassembled WGS sequence"/>
</dbReference>
<sequence length="104" mass="11313">MQLWGAGGKFYAFISLRLVPYDVGSIFLVIPHCEVLKALQNQKPEAGAKTIWAEMGKGGDGQLWGAVRLVGTSVCVSSWFCSAVVWQRLEMVAVEVETKVVVVA</sequence>
<reference evidence="1" key="1">
    <citation type="journal article" date="2022" name="Int. J. Mol. Sci.">
        <title>Draft Genome of Tanacetum Coccineum: Genomic Comparison of Closely Related Tanacetum-Family Plants.</title>
        <authorList>
            <person name="Yamashiro T."/>
            <person name="Shiraishi A."/>
            <person name="Nakayama K."/>
            <person name="Satake H."/>
        </authorList>
    </citation>
    <scope>NUCLEOTIDE SEQUENCE</scope>
</reference>
<reference evidence="1" key="2">
    <citation type="submission" date="2022-01" db="EMBL/GenBank/DDBJ databases">
        <authorList>
            <person name="Yamashiro T."/>
            <person name="Shiraishi A."/>
            <person name="Satake H."/>
            <person name="Nakayama K."/>
        </authorList>
    </citation>
    <scope>NUCLEOTIDE SEQUENCE</scope>
</reference>
<comment type="caution">
    <text evidence="1">The sequence shown here is derived from an EMBL/GenBank/DDBJ whole genome shotgun (WGS) entry which is preliminary data.</text>
</comment>
<evidence type="ECO:0000313" key="1">
    <source>
        <dbReference type="EMBL" id="GJS57896.1"/>
    </source>
</evidence>
<organism evidence="1 2">
    <name type="scientific">Tanacetum coccineum</name>
    <dbReference type="NCBI Taxonomy" id="301880"/>
    <lineage>
        <taxon>Eukaryota</taxon>
        <taxon>Viridiplantae</taxon>
        <taxon>Streptophyta</taxon>
        <taxon>Embryophyta</taxon>
        <taxon>Tracheophyta</taxon>
        <taxon>Spermatophyta</taxon>
        <taxon>Magnoliopsida</taxon>
        <taxon>eudicotyledons</taxon>
        <taxon>Gunneridae</taxon>
        <taxon>Pentapetalae</taxon>
        <taxon>asterids</taxon>
        <taxon>campanulids</taxon>
        <taxon>Asterales</taxon>
        <taxon>Asteraceae</taxon>
        <taxon>Asteroideae</taxon>
        <taxon>Anthemideae</taxon>
        <taxon>Anthemidinae</taxon>
        <taxon>Tanacetum</taxon>
    </lineage>
</organism>
<name>A0ABQ4WY94_9ASTR</name>